<accession>A0A7X0HV19</accession>
<proteinExistence type="predicted"/>
<evidence type="ECO:0000313" key="1">
    <source>
        <dbReference type="EMBL" id="MBB6447424.1"/>
    </source>
</evidence>
<gene>
    <name evidence="1" type="ORF">HNR53_004104</name>
</gene>
<name>A0A7X0HV19_9BACI</name>
<dbReference type="Proteomes" id="UP000531594">
    <property type="component" value="Unassembled WGS sequence"/>
</dbReference>
<dbReference type="RefSeq" id="WP_184529363.1">
    <property type="nucleotide sequence ID" value="NZ_JACHGK010000021.1"/>
</dbReference>
<dbReference type="EMBL" id="JACHGK010000021">
    <property type="protein sequence ID" value="MBB6447424.1"/>
    <property type="molecule type" value="Genomic_DNA"/>
</dbReference>
<evidence type="ECO:0000313" key="2">
    <source>
        <dbReference type="Proteomes" id="UP000531594"/>
    </source>
</evidence>
<reference evidence="1 2" key="1">
    <citation type="submission" date="2020-08" db="EMBL/GenBank/DDBJ databases">
        <title>Genomic Encyclopedia of Type Strains, Phase IV (KMG-IV): sequencing the most valuable type-strain genomes for metagenomic binning, comparative biology and taxonomic classification.</title>
        <authorList>
            <person name="Goeker M."/>
        </authorList>
    </citation>
    <scope>NUCLEOTIDE SEQUENCE [LARGE SCALE GENOMIC DNA]</scope>
    <source>
        <strain evidence="1 2">DSM 5391</strain>
    </source>
</reference>
<sequence>MYKLQVYDAMTHEMLREKTFETAEPALSLIDYVEKGHECYLFDQELRLNKAEYITHYSHHEGDTEVYTVVLQLEAVEAREPVMI</sequence>
<organism evidence="1 2">
    <name type="scientific">Bacillus benzoevorans</name>
    <dbReference type="NCBI Taxonomy" id="1456"/>
    <lineage>
        <taxon>Bacteria</taxon>
        <taxon>Bacillati</taxon>
        <taxon>Bacillota</taxon>
        <taxon>Bacilli</taxon>
        <taxon>Bacillales</taxon>
        <taxon>Bacillaceae</taxon>
        <taxon>Bacillus</taxon>
    </lineage>
</organism>
<protein>
    <submittedName>
        <fullName evidence="1">Uncharacterized protein</fullName>
    </submittedName>
</protein>
<dbReference type="AlphaFoldDB" id="A0A7X0HV19"/>
<comment type="caution">
    <text evidence="1">The sequence shown here is derived from an EMBL/GenBank/DDBJ whole genome shotgun (WGS) entry which is preliminary data.</text>
</comment>
<keyword evidence="2" id="KW-1185">Reference proteome</keyword>